<dbReference type="PANTHER" id="PTHR30474">
    <property type="entry name" value="CELL CYCLE PROTEIN"/>
    <property type="match status" value="1"/>
</dbReference>
<keyword evidence="2 6" id="KW-0812">Transmembrane</keyword>
<evidence type="ECO:0000313" key="7">
    <source>
        <dbReference type="EMBL" id="MPM72334.1"/>
    </source>
</evidence>
<keyword evidence="3" id="KW-0133">Cell shape</keyword>
<organism evidence="7">
    <name type="scientific">bioreactor metagenome</name>
    <dbReference type="NCBI Taxonomy" id="1076179"/>
    <lineage>
        <taxon>unclassified sequences</taxon>
        <taxon>metagenomes</taxon>
        <taxon>ecological metagenomes</taxon>
    </lineage>
</organism>
<evidence type="ECO:0000256" key="2">
    <source>
        <dbReference type="ARBA" id="ARBA00022692"/>
    </source>
</evidence>
<gene>
    <name evidence="7" type="primary">ftsW_47</name>
    <name evidence="7" type="ORF">SDC9_119307</name>
</gene>
<dbReference type="GO" id="GO:0005886">
    <property type="term" value="C:plasma membrane"/>
    <property type="evidence" value="ECO:0007669"/>
    <property type="project" value="TreeGrafter"/>
</dbReference>
<proteinExistence type="predicted"/>
<evidence type="ECO:0000256" key="4">
    <source>
        <dbReference type="ARBA" id="ARBA00022989"/>
    </source>
</evidence>
<feature type="transmembrane region" description="Helical" evidence="6">
    <location>
        <begin position="162"/>
        <end position="183"/>
    </location>
</feature>
<dbReference type="GO" id="GO:0051301">
    <property type="term" value="P:cell division"/>
    <property type="evidence" value="ECO:0007669"/>
    <property type="project" value="InterPro"/>
</dbReference>
<dbReference type="GO" id="GO:0015648">
    <property type="term" value="F:lipid-linked peptidoglycan transporter activity"/>
    <property type="evidence" value="ECO:0007669"/>
    <property type="project" value="TreeGrafter"/>
</dbReference>
<comment type="caution">
    <text evidence="7">The sequence shown here is derived from an EMBL/GenBank/DDBJ whole genome shotgun (WGS) entry which is preliminary data.</text>
</comment>
<dbReference type="GO" id="GO:0032153">
    <property type="term" value="C:cell division site"/>
    <property type="evidence" value="ECO:0007669"/>
    <property type="project" value="TreeGrafter"/>
</dbReference>
<accession>A0A645C9E6</accession>
<dbReference type="EMBL" id="VSSQ01024683">
    <property type="protein sequence ID" value="MPM72334.1"/>
    <property type="molecule type" value="Genomic_DNA"/>
</dbReference>
<keyword evidence="4 6" id="KW-1133">Transmembrane helix</keyword>
<feature type="transmembrane region" description="Helical" evidence="6">
    <location>
        <begin position="96"/>
        <end position="117"/>
    </location>
</feature>
<evidence type="ECO:0000256" key="5">
    <source>
        <dbReference type="ARBA" id="ARBA00023136"/>
    </source>
</evidence>
<feature type="transmembrane region" description="Helical" evidence="6">
    <location>
        <begin position="129"/>
        <end position="156"/>
    </location>
</feature>
<evidence type="ECO:0000256" key="6">
    <source>
        <dbReference type="SAM" id="Phobius"/>
    </source>
</evidence>
<dbReference type="InterPro" id="IPR001182">
    <property type="entry name" value="FtsW/RodA"/>
</dbReference>
<protein>
    <submittedName>
        <fullName evidence="7">Putative lipid II flippase FtsW</fullName>
    </submittedName>
</protein>
<comment type="subcellular location">
    <subcellularLocation>
        <location evidence="1">Membrane</location>
        <topology evidence="1">Multi-pass membrane protein</topology>
    </subcellularLocation>
</comment>
<evidence type="ECO:0000256" key="1">
    <source>
        <dbReference type="ARBA" id="ARBA00004141"/>
    </source>
</evidence>
<dbReference type="AlphaFoldDB" id="A0A645C9E6"/>
<reference evidence="7" key="1">
    <citation type="submission" date="2019-08" db="EMBL/GenBank/DDBJ databases">
        <authorList>
            <person name="Kucharzyk K."/>
            <person name="Murdoch R.W."/>
            <person name="Higgins S."/>
            <person name="Loffler F."/>
        </authorList>
    </citation>
    <scope>NUCLEOTIDE SEQUENCE</scope>
</reference>
<keyword evidence="5 6" id="KW-0472">Membrane</keyword>
<sequence>MRLRWFLLGAGAAGGLGYLAWPHLPGYIQMRFRVVFDHALDPLDKGFHQSRSILAIGSGQLTGQGLFKGTQTQSAAASALPARHTDFIFAVAGEELGLLGCALILALLLAIILRCVWVSRTARSPVCAYAAMVYAGMLMVQTLLNVGMCLYVSPVVGLTLPFFSYGGSSIITLYAAMGIVSGIKMRTLPSWLRDRSNI</sequence>
<evidence type="ECO:0000256" key="3">
    <source>
        <dbReference type="ARBA" id="ARBA00022960"/>
    </source>
</evidence>
<dbReference type="Pfam" id="PF01098">
    <property type="entry name" value="FTSW_RODA_SPOVE"/>
    <property type="match status" value="1"/>
</dbReference>
<name>A0A645C9E6_9ZZZZ</name>
<dbReference type="GO" id="GO:0008360">
    <property type="term" value="P:regulation of cell shape"/>
    <property type="evidence" value="ECO:0007669"/>
    <property type="project" value="UniProtKB-KW"/>
</dbReference>